<protein>
    <submittedName>
        <fullName evidence="1">Uncharacterized protein</fullName>
    </submittedName>
</protein>
<organism evidence="1 2">
    <name type="scientific">Hygrophoropsis aurantiaca</name>
    <dbReference type="NCBI Taxonomy" id="72124"/>
    <lineage>
        <taxon>Eukaryota</taxon>
        <taxon>Fungi</taxon>
        <taxon>Dikarya</taxon>
        <taxon>Basidiomycota</taxon>
        <taxon>Agaricomycotina</taxon>
        <taxon>Agaricomycetes</taxon>
        <taxon>Agaricomycetidae</taxon>
        <taxon>Boletales</taxon>
        <taxon>Coniophorineae</taxon>
        <taxon>Hygrophoropsidaceae</taxon>
        <taxon>Hygrophoropsis</taxon>
    </lineage>
</organism>
<dbReference type="EMBL" id="MU267918">
    <property type="protein sequence ID" value="KAH7907306.1"/>
    <property type="molecule type" value="Genomic_DNA"/>
</dbReference>
<sequence length="374" mass="40220">MYISSSAPICPPTFSALRKLNWTKNVLNEFLSSYTKNGDFIEKAELERLSALHKEYHATQRQLEKNTGFFEFKGGAGLCTHVEACGQLRDDMEEAINESLKASVVRKKSVSKIQEQSNDIPIRRDPKTGDIHIGIPNKEIRSDIHDDAASELPGKPKVSPPAKSPTMPTLPSSRTLVNPSAPVAAHPRQMMRGSSSVSPPRQLTSGQFDIDEAVRAALGNFNLDLAQACQNVSGAQRSNPAGSAATWANSIASECQIINGSAESPTYNGRGAKNCSGATTQYAYKGKTLSEESAIGMMTQAHRNATKARRSNTNATTATWARSMSSECQIINGSAASPTYNGKGSQNCTGATTQFAYGNTVLTEEPAEEPSEEK</sequence>
<dbReference type="Proteomes" id="UP000790377">
    <property type="component" value="Unassembled WGS sequence"/>
</dbReference>
<name>A0ACB8A247_9AGAM</name>
<proteinExistence type="predicted"/>
<evidence type="ECO:0000313" key="1">
    <source>
        <dbReference type="EMBL" id="KAH7907306.1"/>
    </source>
</evidence>
<reference evidence="1" key="1">
    <citation type="journal article" date="2021" name="New Phytol.">
        <title>Evolutionary innovations through gain and loss of genes in the ectomycorrhizal Boletales.</title>
        <authorList>
            <person name="Wu G."/>
            <person name="Miyauchi S."/>
            <person name="Morin E."/>
            <person name="Kuo A."/>
            <person name="Drula E."/>
            <person name="Varga T."/>
            <person name="Kohler A."/>
            <person name="Feng B."/>
            <person name="Cao Y."/>
            <person name="Lipzen A."/>
            <person name="Daum C."/>
            <person name="Hundley H."/>
            <person name="Pangilinan J."/>
            <person name="Johnson J."/>
            <person name="Barry K."/>
            <person name="LaButti K."/>
            <person name="Ng V."/>
            <person name="Ahrendt S."/>
            <person name="Min B."/>
            <person name="Choi I.G."/>
            <person name="Park H."/>
            <person name="Plett J.M."/>
            <person name="Magnuson J."/>
            <person name="Spatafora J.W."/>
            <person name="Nagy L.G."/>
            <person name="Henrissat B."/>
            <person name="Grigoriev I.V."/>
            <person name="Yang Z.L."/>
            <person name="Xu J."/>
            <person name="Martin F.M."/>
        </authorList>
    </citation>
    <scope>NUCLEOTIDE SEQUENCE</scope>
    <source>
        <strain evidence="1">ATCC 28755</strain>
    </source>
</reference>
<keyword evidence="2" id="KW-1185">Reference proteome</keyword>
<accession>A0ACB8A247</accession>
<gene>
    <name evidence="1" type="ORF">BJ138DRAFT_1129273</name>
</gene>
<comment type="caution">
    <text evidence="1">The sequence shown here is derived from an EMBL/GenBank/DDBJ whole genome shotgun (WGS) entry which is preliminary data.</text>
</comment>
<evidence type="ECO:0000313" key="2">
    <source>
        <dbReference type="Proteomes" id="UP000790377"/>
    </source>
</evidence>